<dbReference type="InterPro" id="IPR006799">
    <property type="entry name" value="AMH_N"/>
</dbReference>
<dbReference type="Proteomes" id="UP000515140">
    <property type="component" value="Unplaced"/>
</dbReference>
<comment type="subunit">
    <text evidence="3 12">Homodimer; disulfide-linked.</text>
</comment>
<keyword evidence="9 12" id="KW-0334">Gonadal differentiation</keyword>
<keyword evidence="7 12" id="KW-0221">Differentiation</keyword>
<evidence type="ECO:0000256" key="2">
    <source>
        <dbReference type="ARBA" id="ARBA00006656"/>
    </source>
</evidence>
<dbReference type="CDD" id="cd13757">
    <property type="entry name" value="TGF_beta_AMH"/>
    <property type="match status" value="1"/>
</dbReference>
<dbReference type="Gene3D" id="2.10.90.10">
    <property type="entry name" value="Cystine-knot cytokines"/>
    <property type="match status" value="1"/>
</dbReference>
<protein>
    <recommendedName>
        <fullName evidence="4 12">Muellerian-inhibiting factor</fullName>
    </recommendedName>
</protein>
<dbReference type="GeneID" id="110223516"/>
<dbReference type="SUPFAM" id="SSF57501">
    <property type="entry name" value="Cystine-knot cytokines"/>
    <property type="match status" value="1"/>
</dbReference>
<feature type="compositionally biased region" description="Basic and acidic residues" evidence="14">
    <location>
        <begin position="23"/>
        <end position="33"/>
    </location>
</feature>
<comment type="similarity">
    <text evidence="2 12 13">Belongs to the TGF-beta family.</text>
</comment>
<proteinExistence type="inferred from homology"/>
<comment type="subcellular location">
    <subcellularLocation>
        <location evidence="1 12">Secreted</location>
    </subcellularLocation>
</comment>
<dbReference type="GO" id="GO:0030154">
    <property type="term" value="P:cell differentiation"/>
    <property type="evidence" value="ECO:0007669"/>
    <property type="project" value="UniProtKB-KW"/>
</dbReference>
<evidence type="ECO:0000256" key="7">
    <source>
        <dbReference type="ARBA" id="ARBA00022782"/>
    </source>
</evidence>
<dbReference type="SMART" id="SM00204">
    <property type="entry name" value="TGFB"/>
    <property type="match status" value="1"/>
</dbReference>
<evidence type="ECO:0000256" key="8">
    <source>
        <dbReference type="ARBA" id="ARBA00023030"/>
    </source>
</evidence>
<dbReference type="PROSITE" id="PS51362">
    <property type="entry name" value="TGF_BETA_2"/>
    <property type="match status" value="1"/>
</dbReference>
<keyword evidence="11" id="KW-0325">Glycoprotein</keyword>
<dbReference type="PIRSF" id="PIRSF037270">
    <property type="entry name" value="Muellerian-inhibiting_factor"/>
    <property type="match status" value="1"/>
</dbReference>
<evidence type="ECO:0000256" key="10">
    <source>
        <dbReference type="ARBA" id="ARBA00023157"/>
    </source>
</evidence>
<keyword evidence="8 12" id="KW-0339">Growth factor</keyword>
<reference evidence="18" key="1">
    <citation type="submission" date="2025-08" db="UniProtKB">
        <authorList>
            <consortium name="RefSeq"/>
        </authorList>
    </citation>
    <scope>IDENTIFICATION</scope>
    <source>
        <tissue evidence="18">Spleen</tissue>
    </source>
</reference>
<evidence type="ECO:0000256" key="6">
    <source>
        <dbReference type="ARBA" id="ARBA00022729"/>
    </source>
</evidence>
<dbReference type="PROSITE" id="PS00250">
    <property type="entry name" value="TGF_BETA_1"/>
    <property type="match status" value="1"/>
</dbReference>
<feature type="signal peptide" evidence="15">
    <location>
        <begin position="1"/>
        <end position="21"/>
    </location>
</feature>
<dbReference type="GO" id="GO:0001880">
    <property type="term" value="P:Mullerian duct regression"/>
    <property type="evidence" value="ECO:0007669"/>
    <property type="project" value="UniProtKB-UniRule"/>
</dbReference>
<comment type="function">
    <text evidence="12">Plays an important role in several reproductive functions. Induces Muellerian duct regression during male fetal sexual differentiation and plays a role in Leydig cell differentiation and function. In female acts as a negative regulator of the primordial to primary follicle transition and decreases FSH sensitivity of growing follicles. AMH signals by binding to a specific type-II receptor, AMHR2, that heterodimerizes with type-I receptors (ACVR1 and BMPR1A), and recruiting SMAD proteins that are translocated to the nucleus to regulate target gene expression.</text>
</comment>
<keyword evidence="6 15" id="KW-0732">Signal</keyword>
<dbReference type="GO" id="GO:0007506">
    <property type="term" value="P:gonadal mesoderm development"/>
    <property type="evidence" value="ECO:0007669"/>
    <property type="project" value="UniProtKB-UniRule"/>
</dbReference>
<dbReference type="InterPro" id="IPR021203">
    <property type="entry name" value="Muellerian-inhibiting_factor"/>
</dbReference>
<name>A0A6P5M2A0_PHACI</name>
<evidence type="ECO:0000256" key="5">
    <source>
        <dbReference type="ARBA" id="ARBA00022525"/>
    </source>
</evidence>
<evidence type="ECO:0000313" key="18">
    <source>
        <dbReference type="RefSeq" id="XP_020864765.1"/>
    </source>
</evidence>
<evidence type="ECO:0000256" key="12">
    <source>
        <dbReference type="PIRNR" id="PIRNR037270"/>
    </source>
</evidence>
<evidence type="ECO:0000256" key="3">
    <source>
        <dbReference type="ARBA" id="ARBA00011748"/>
    </source>
</evidence>
<dbReference type="Pfam" id="PF04709">
    <property type="entry name" value="AMH_N"/>
    <property type="match status" value="1"/>
</dbReference>
<dbReference type="InterPro" id="IPR001839">
    <property type="entry name" value="TGF-b_C"/>
</dbReference>
<evidence type="ECO:0000256" key="13">
    <source>
        <dbReference type="RuleBase" id="RU000354"/>
    </source>
</evidence>
<feature type="region of interest" description="Disordered" evidence="14">
    <location>
        <begin position="23"/>
        <end position="88"/>
    </location>
</feature>
<dbReference type="PANTHER" id="PTHR15009">
    <property type="entry name" value="MUELLERIAN-INHIBITING FACTOR"/>
    <property type="match status" value="1"/>
</dbReference>
<dbReference type="CTD" id="268"/>
<evidence type="ECO:0000256" key="15">
    <source>
        <dbReference type="SAM" id="SignalP"/>
    </source>
</evidence>
<dbReference type="GO" id="GO:0001655">
    <property type="term" value="P:urogenital system development"/>
    <property type="evidence" value="ECO:0007669"/>
    <property type="project" value="UniProtKB-UniRule"/>
</dbReference>
<gene>
    <name evidence="18" type="primary">AMH</name>
</gene>
<dbReference type="RefSeq" id="XP_020864765.1">
    <property type="nucleotide sequence ID" value="XM_021009106.1"/>
</dbReference>
<keyword evidence="5" id="KW-0964">Secreted</keyword>
<dbReference type="GO" id="GO:0008083">
    <property type="term" value="F:growth factor activity"/>
    <property type="evidence" value="ECO:0007669"/>
    <property type="project" value="UniProtKB-UniRule"/>
</dbReference>
<evidence type="ECO:0000256" key="11">
    <source>
        <dbReference type="ARBA" id="ARBA00023180"/>
    </source>
</evidence>
<sequence>MKGSPLGFLLLLPVTFAMLRAEPPKEGQSDADARLLPTLPKSLVAQDQSRERSEKPPGLPDPDGASPRDGASSPRSRKTPGSEVHLPWPLFAQDGGTSDLWTGPKLHPWPLGGLRDPVCWVKVGRGGEGDTDPLQVVGALSGYERGFVEALRQVRRDRWELAAFGICPSGGTGVAHLALQHLGERLVEPGGWRLVVLHLEEVRWEPELSLRFQAPPPSLRRAGTPELALLVLYPGPGRGGVQPGQEFQVTGAGLQPQQSLCLSLDTRYLVLAVDGTARDGLSLALQPRGRAGPPLATPELQALLFGLDHKCFTRMTPVLLLLQGHSLGAKPNPRPLPVEGRLDMAPYPLPRPSSQSPFTAASPSSTDPFLETLTRLVRGVLGPPSGPRSLRLALDPEALEALPHWVFNLSDPATLERLVESEDPMLLLFPAGSPALLEGLEGQWQAQEGPAQHLAGKLWAVAKELLGLPALQPHAELLHQLLALCPAPTNSSSSDQAEGKAPASQLRALLLLKALQSLKAEWRERKKASRALRSARLGGDGPCRLQELSVDLRAERSVLIPETYMANNCQGPCHWPQSDRSPNYNNHVVLLLKMQERGEPLGRSPCCVPTAYAGKTLISLSEEGLSARLMPNMVATECGCR</sequence>
<keyword evidence="10" id="KW-1015">Disulfide bond</keyword>
<accession>A0A6P5M2A0</accession>
<organism evidence="17 18">
    <name type="scientific">Phascolarctos cinereus</name>
    <name type="common">Koala</name>
    <dbReference type="NCBI Taxonomy" id="38626"/>
    <lineage>
        <taxon>Eukaryota</taxon>
        <taxon>Metazoa</taxon>
        <taxon>Chordata</taxon>
        <taxon>Craniata</taxon>
        <taxon>Vertebrata</taxon>
        <taxon>Euteleostomi</taxon>
        <taxon>Mammalia</taxon>
        <taxon>Metatheria</taxon>
        <taxon>Diprotodontia</taxon>
        <taxon>Phascolarctidae</taxon>
        <taxon>Phascolarctos</taxon>
    </lineage>
</organism>
<dbReference type="PANTHER" id="PTHR15009:SF4">
    <property type="entry name" value="MUELLERIAN-INHIBITING FACTOR"/>
    <property type="match status" value="1"/>
</dbReference>
<dbReference type="FunCoup" id="A0A6P5M2A0">
    <property type="interactions" value="846"/>
</dbReference>
<evidence type="ECO:0000256" key="9">
    <source>
        <dbReference type="ARBA" id="ARBA00023156"/>
    </source>
</evidence>
<dbReference type="KEGG" id="pcw:110223516"/>
<dbReference type="GO" id="GO:0005615">
    <property type="term" value="C:extracellular space"/>
    <property type="evidence" value="ECO:0007669"/>
    <property type="project" value="UniProtKB-UniRule"/>
</dbReference>
<evidence type="ECO:0000313" key="17">
    <source>
        <dbReference type="Proteomes" id="UP000515140"/>
    </source>
</evidence>
<dbReference type="AlphaFoldDB" id="A0A6P5M2A0"/>
<dbReference type="InterPro" id="IPR029034">
    <property type="entry name" value="Cystine-knot_cytokine"/>
</dbReference>
<dbReference type="InterPro" id="IPR017948">
    <property type="entry name" value="TGFb_CS"/>
</dbReference>
<evidence type="ECO:0000256" key="14">
    <source>
        <dbReference type="SAM" id="MobiDB-lite"/>
    </source>
</evidence>
<dbReference type="FunFam" id="2.10.90.10:FF:000033">
    <property type="entry name" value="Muellerian-inhibiting factor"/>
    <property type="match status" value="1"/>
</dbReference>
<feature type="domain" description="TGF-beta family profile" evidence="16">
    <location>
        <begin position="525"/>
        <end position="641"/>
    </location>
</feature>
<evidence type="ECO:0000256" key="4">
    <source>
        <dbReference type="ARBA" id="ARBA00020473"/>
    </source>
</evidence>
<dbReference type="InParanoid" id="A0A6P5M2A0"/>
<keyword evidence="17" id="KW-1185">Reference proteome</keyword>
<dbReference type="Pfam" id="PF00019">
    <property type="entry name" value="TGF_beta"/>
    <property type="match status" value="1"/>
</dbReference>
<feature type="chain" id="PRO_5028040559" description="Muellerian-inhibiting factor" evidence="15">
    <location>
        <begin position="22"/>
        <end position="641"/>
    </location>
</feature>
<evidence type="ECO:0000256" key="1">
    <source>
        <dbReference type="ARBA" id="ARBA00004613"/>
    </source>
</evidence>
<evidence type="ECO:0000259" key="16">
    <source>
        <dbReference type="PROSITE" id="PS51362"/>
    </source>
</evidence>